<protein>
    <recommendedName>
        <fullName evidence="1">DUF4082 domain-containing protein</fullName>
    </recommendedName>
</protein>
<name>A0A2W2GLK0_9ACTN</name>
<evidence type="ECO:0000313" key="2">
    <source>
        <dbReference type="EMBL" id="PZG40965.1"/>
    </source>
</evidence>
<comment type="caution">
    <text evidence="2">The sequence shown here is derived from an EMBL/GenBank/DDBJ whole genome shotgun (WGS) entry which is preliminary data.</text>
</comment>
<dbReference type="Proteomes" id="UP000248544">
    <property type="component" value="Unassembled WGS sequence"/>
</dbReference>
<accession>A0A2W2GLK0</accession>
<gene>
    <name evidence="2" type="ORF">C1I98_22260</name>
</gene>
<proteinExistence type="predicted"/>
<feature type="non-terminal residue" evidence="2">
    <location>
        <position position="205"/>
    </location>
</feature>
<dbReference type="Pfam" id="PF13313">
    <property type="entry name" value="DUF4082"/>
    <property type="match status" value="1"/>
</dbReference>
<reference evidence="2 3" key="1">
    <citation type="submission" date="2018-01" db="EMBL/GenBank/DDBJ databases">
        <title>Draft genome sequence of Sphaerisporangium sp. 7K107.</title>
        <authorList>
            <person name="Sahin N."/>
            <person name="Saygin H."/>
            <person name="Ay H."/>
        </authorList>
    </citation>
    <scope>NUCLEOTIDE SEQUENCE [LARGE SCALE GENOMIC DNA]</scope>
    <source>
        <strain evidence="2 3">7K107</strain>
    </source>
</reference>
<organism evidence="2 3">
    <name type="scientific">Spongiactinospora gelatinilytica</name>
    <dbReference type="NCBI Taxonomy" id="2666298"/>
    <lineage>
        <taxon>Bacteria</taxon>
        <taxon>Bacillati</taxon>
        <taxon>Actinomycetota</taxon>
        <taxon>Actinomycetes</taxon>
        <taxon>Streptosporangiales</taxon>
        <taxon>Streptosporangiaceae</taxon>
        <taxon>Spongiactinospora</taxon>
    </lineage>
</organism>
<feature type="domain" description="DUF4082" evidence="1">
    <location>
        <begin position="56"/>
        <end position="189"/>
    </location>
</feature>
<sequence>MAVIVAAFLVGAAVPIVWLANRGPQQVLVAPAGAAAPVREAQETSLWNSQEIVPARYRDRSAVELGTRFTASRDGWALGVRFFKAKGDRGGHTGSLWDSHGRRVARVTFTGESATGWQQAHFAEPVRIKAGRVYTVSYHARQGVFVGTPGFTSVESGPLRSAWGKAGVYQYGRSAYPRRANPRSYNYWVDVIFRWYEWRRPTPKP</sequence>
<evidence type="ECO:0000313" key="3">
    <source>
        <dbReference type="Proteomes" id="UP000248544"/>
    </source>
</evidence>
<dbReference type="AlphaFoldDB" id="A0A2W2GLK0"/>
<dbReference type="InterPro" id="IPR025141">
    <property type="entry name" value="DUF4082"/>
</dbReference>
<evidence type="ECO:0000259" key="1">
    <source>
        <dbReference type="Pfam" id="PF13313"/>
    </source>
</evidence>
<dbReference type="EMBL" id="POUA01000185">
    <property type="protein sequence ID" value="PZG40965.1"/>
    <property type="molecule type" value="Genomic_DNA"/>
</dbReference>
<keyword evidence="3" id="KW-1185">Reference proteome</keyword>